<sequence length="493" mass="56626">RVRDKSTAQVFIISMAVIDLFTCMVIIPLTMFVEYTEYDIKYDFLCKLYHFLITSKIPMSAFIMVAIAFDRYFCICHPFARIITLSRARNIVICLAILASFFGVVTSMFYGVYQVVERIDSKRIDEAMGTNFTTKVARVDTTVTLDDRSDKYNKIRELLIATIRVRNFTFNGTGGDYLPTITEVIYVGVCSPSSVIFGSTLFHVYQRTYMAVYPLCLITVMILYLMIYRFMCLRRSKKLQEKLIMCSYVNGDGNYESAHLINEDAEDSRKNNKNKEKSANAGQYAETIVTSNGKSAPTVTVCSPQDGGDTTPLQTPQESRKHGKNLLVESISNSKISTNIPMLNFYNNNSSDNKKNITDGDTSPCGRRHSHFPAQKYQWYKNRDSMKRYKGKSRRHAAPPNYDVDRLREENRSANVRTALMLFTVTLVFMIAFVPAWVMAHRLIPHSPAVFYLYFSYNVANPFIYAFMNHIFKAYMRKMFTCQKLGTPQRRCS</sequence>
<evidence type="ECO:0000256" key="4">
    <source>
        <dbReference type="ARBA" id="ARBA00023040"/>
    </source>
</evidence>
<dbReference type="OrthoDB" id="5969463at2759"/>
<evidence type="ECO:0000256" key="9">
    <source>
        <dbReference type="SAM" id="MobiDB-lite"/>
    </source>
</evidence>
<evidence type="ECO:0000256" key="2">
    <source>
        <dbReference type="ARBA" id="ARBA00022692"/>
    </source>
</evidence>
<evidence type="ECO:0000256" key="3">
    <source>
        <dbReference type="ARBA" id="ARBA00022989"/>
    </source>
</evidence>
<evidence type="ECO:0000256" key="6">
    <source>
        <dbReference type="ARBA" id="ARBA00023170"/>
    </source>
</evidence>
<gene>
    <name evidence="12" type="ORF">CUNI_LOCUS14483</name>
</gene>
<dbReference type="Gene3D" id="1.20.1070.10">
    <property type="entry name" value="Rhodopsin 7-helix transmembrane proteins"/>
    <property type="match status" value="2"/>
</dbReference>
<comment type="caution">
    <text evidence="12">The sequence shown here is derived from an EMBL/GenBank/DDBJ whole genome shotgun (WGS) entry which is preliminary data.</text>
</comment>
<comment type="similarity">
    <text evidence="8">Belongs to the G-protein coupled receptor 1 family.</text>
</comment>
<dbReference type="CDD" id="cd00637">
    <property type="entry name" value="7tm_classA_rhodopsin-like"/>
    <property type="match status" value="2"/>
</dbReference>
<evidence type="ECO:0000256" key="5">
    <source>
        <dbReference type="ARBA" id="ARBA00023136"/>
    </source>
</evidence>
<dbReference type="InterPro" id="IPR000276">
    <property type="entry name" value="GPCR_Rhodpsn"/>
</dbReference>
<accession>A0A8S3ZMC3</accession>
<dbReference type="PANTHER" id="PTHR45695:SF22">
    <property type="entry name" value="G-PROTEIN COUPLED RECEPTORS FAMILY 1 PROFILE DOMAIN-CONTAINING PROTEIN"/>
    <property type="match status" value="1"/>
</dbReference>
<feature type="transmembrane region" description="Helical" evidence="10">
    <location>
        <begin position="418"/>
        <end position="438"/>
    </location>
</feature>
<feature type="domain" description="G-protein coupled receptors family 1 profile" evidence="11">
    <location>
        <begin position="1"/>
        <end position="439"/>
    </location>
</feature>
<dbReference type="PROSITE" id="PS50262">
    <property type="entry name" value="G_PROTEIN_RECEP_F1_2"/>
    <property type="match status" value="1"/>
</dbReference>
<dbReference type="GO" id="GO:0004930">
    <property type="term" value="F:G protein-coupled receptor activity"/>
    <property type="evidence" value="ECO:0007669"/>
    <property type="project" value="UniProtKB-KW"/>
</dbReference>
<evidence type="ECO:0000256" key="10">
    <source>
        <dbReference type="SAM" id="Phobius"/>
    </source>
</evidence>
<feature type="transmembrane region" description="Helical" evidence="10">
    <location>
        <begin position="48"/>
        <end position="69"/>
    </location>
</feature>
<evidence type="ECO:0000313" key="12">
    <source>
        <dbReference type="EMBL" id="CAG5128925.1"/>
    </source>
</evidence>
<feature type="transmembrane region" description="Helical" evidence="10">
    <location>
        <begin position="12"/>
        <end position="33"/>
    </location>
</feature>
<feature type="non-terminal residue" evidence="12">
    <location>
        <position position="493"/>
    </location>
</feature>
<protein>
    <recommendedName>
        <fullName evidence="11">G-protein coupled receptors family 1 profile domain-containing protein</fullName>
    </recommendedName>
</protein>
<dbReference type="AlphaFoldDB" id="A0A8S3ZMC3"/>
<evidence type="ECO:0000256" key="7">
    <source>
        <dbReference type="ARBA" id="ARBA00023224"/>
    </source>
</evidence>
<dbReference type="GO" id="GO:0005886">
    <property type="term" value="C:plasma membrane"/>
    <property type="evidence" value="ECO:0007669"/>
    <property type="project" value="TreeGrafter"/>
</dbReference>
<feature type="transmembrane region" description="Helical" evidence="10">
    <location>
        <begin position="450"/>
        <end position="468"/>
    </location>
</feature>
<evidence type="ECO:0000256" key="8">
    <source>
        <dbReference type="RuleBase" id="RU000688"/>
    </source>
</evidence>
<dbReference type="PROSITE" id="PS00237">
    <property type="entry name" value="G_PROTEIN_RECEP_F1_1"/>
    <property type="match status" value="1"/>
</dbReference>
<feature type="transmembrane region" description="Helical" evidence="10">
    <location>
        <begin position="90"/>
        <end position="113"/>
    </location>
</feature>
<reference evidence="12" key="1">
    <citation type="submission" date="2021-04" db="EMBL/GenBank/DDBJ databases">
        <authorList>
            <consortium name="Molecular Ecology Group"/>
        </authorList>
    </citation>
    <scope>NUCLEOTIDE SEQUENCE</scope>
</reference>
<keyword evidence="2 8" id="KW-0812">Transmembrane</keyword>
<name>A0A8S3ZMC3_9EUPU</name>
<feature type="region of interest" description="Disordered" evidence="9">
    <location>
        <begin position="294"/>
        <end position="322"/>
    </location>
</feature>
<dbReference type="Pfam" id="PF00001">
    <property type="entry name" value="7tm_1"/>
    <property type="match status" value="1"/>
</dbReference>
<keyword evidence="3 10" id="KW-1133">Transmembrane helix</keyword>
<keyword evidence="7 8" id="KW-0807">Transducer</keyword>
<evidence type="ECO:0000313" key="13">
    <source>
        <dbReference type="Proteomes" id="UP000678393"/>
    </source>
</evidence>
<dbReference type="InterPro" id="IPR017452">
    <property type="entry name" value="GPCR_Rhodpsn_7TM"/>
</dbReference>
<feature type="compositionally biased region" description="Polar residues" evidence="9">
    <location>
        <begin position="294"/>
        <end position="303"/>
    </location>
</feature>
<keyword evidence="4 8" id="KW-0297">G-protein coupled receptor</keyword>
<dbReference type="Proteomes" id="UP000678393">
    <property type="component" value="Unassembled WGS sequence"/>
</dbReference>
<dbReference type="PRINTS" id="PR00237">
    <property type="entry name" value="GPCRRHODOPSN"/>
</dbReference>
<keyword evidence="6 8" id="KW-0675">Receptor</keyword>
<dbReference type="EMBL" id="CAJHNH020003274">
    <property type="protein sequence ID" value="CAG5128925.1"/>
    <property type="molecule type" value="Genomic_DNA"/>
</dbReference>
<feature type="transmembrane region" description="Helical" evidence="10">
    <location>
        <begin position="211"/>
        <end position="231"/>
    </location>
</feature>
<evidence type="ECO:0000259" key="11">
    <source>
        <dbReference type="PROSITE" id="PS50262"/>
    </source>
</evidence>
<dbReference type="SUPFAM" id="SSF81321">
    <property type="entry name" value="Family A G protein-coupled receptor-like"/>
    <property type="match status" value="1"/>
</dbReference>
<dbReference type="PANTHER" id="PTHR45695">
    <property type="entry name" value="LEUCOKININ RECEPTOR-RELATED"/>
    <property type="match status" value="1"/>
</dbReference>
<organism evidence="12 13">
    <name type="scientific">Candidula unifasciata</name>
    <dbReference type="NCBI Taxonomy" id="100452"/>
    <lineage>
        <taxon>Eukaryota</taxon>
        <taxon>Metazoa</taxon>
        <taxon>Spiralia</taxon>
        <taxon>Lophotrochozoa</taxon>
        <taxon>Mollusca</taxon>
        <taxon>Gastropoda</taxon>
        <taxon>Heterobranchia</taxon>
        <taxon>Euthyneura</taxon>
        <taxon>Panpulmonata</taxon>
        <taxon>Eupulmonata</taxon>
        <taxon>Stylommatophora</taxon>
        <taxon>Helicina</taxon>
        <taxon>Helicoidea</taxon>
        <taxon>Geomitridae</taxon>
        <taxon>Candidula</taxon>
    </lineage>
</organism>
<keyword evidence="5 10" id="KW-0472">Membrane</keyword>
<proteinExistence type="inferred from homology"/>
<evidence type="ECO:0000256" key="1">
    <source>
        <dbReference type="ARBA" id="ARBA00004141"/>
    </source>
</evidence>
<keyword evidence="13" id="KW-1185">Reference proteome</keyword>
<comment type="subcellular location">
    <subcellularLocation>
        <location evidence="1">Membrane</location>
        <topology evidence="1">Multi-pass membrane protein</topology>
    </subcellularLocation>
</comment>